<dbReference type="Proteomes" id="UP000034569">
    <property type="component" value="Unassembled WGS sequence"/>
</dbReference>
<organism evidence="1 2">
    <name type="scientific">Candidatus Azambacteria bacterium GW2011_GWC1_46_13</name>
    <dbReference type="NCBI Taxonomy" id="1618619"/>
    <lineage>
        <taxon>Bacteria</taxon>
        <taxon>Candidatus Azamiibacteriota</taxon>
    </lineage>
</organism>
<protein>
    <submittedName>
        <fullName evidence="1">Uncharacterized protein</fullName>
    </submittedName>
</protein>
<comment type="caution">
    <text evidence="1">The sequence shown here is derived from an EMBL/GenBank/DDBJ whole genome shotgun (WGS) entry which is preliminary data.</text>
</comment>
<accession>A0A0G1NQQ6</accession>
<reference evidence="1 2" key="1">
    <citation type="journal article" date="2015" name="Nature">
        <title>rRNA introns, odd ribosomes, and small enigmatic genomes across a large radiation of phyla.</title>
        <authorList>
            <person name="Brown C.T."/>
            <person name="Hug L.A."/>
            <person name="Thomas B.C."/>
            <person name="Sharon I."/>
            <person name="Castelle C.J."/>
            <person name="Singh A."/>
            <person name="Wilkins M.J."/>
            <person name="Williams K.H."/>
            <person name="Banfield J.F."/>
        </authorList>
    </citation>
    <scope>NUCLEOTIDE SEQUENCE [LARGE SCALE GENOMIC DNA]</scope>
</reference>
<name>A0A0G1NQQ6_9BACT</name>
<evidence type="ECO:0000313" key="1">
    <source>
        <dbReference type="EMBL" id="KKU22627.1"/>
    </source>
</evidence>
<dbReference type="EMBL" id="LCLU01000008">
    <property type="protein sequence ID" value="KKU22627.1"/>
    <property type="molecule type" value="Genomic_DNA"/>
</dbReference>
<gene>
    <name evidence="1" type="ORF">UX33_C0008G0003</name>
</gene>
<evidence type="ECO:0000313" key="2">
    <source>
        <dbReference type="Proteomes" id="UP000034569"/>
    </source>
</evidence>
<sequence>MGISRKATMLKVTRITEIVQIVFIRRFCFNSI</sequence>
<proteinExistence type="predicted"/>
<dbReference type="AlphaFoldDB" id="A0A0G1NQQ6"/>